<reference evidence="1 2" key="1">
    <citation type="journal article" date="2023" name="Microbiol. Spectr.">
        <title>Symbiosis of Carpenter Bees with Uncharacterized Lactic Acid Bacteria Showing NAD Auxotrophy.</title>
        <authorList>
            <person name="Kawasaki S."/>
            <person name="Ozawa K."/>
            <person name="Mori T."/>
            <person name="Yamamoto A."/>
            <person name="Ito M."/>
            <person name="Ohkuma M."/>
            <person name="Sakamoto M."/>
            <person name="Matsutani M."/>
        </authorList>
    </citation>
    <scope>NUCLEOTIDE SEQUENCE [LARGE SCALE GENOMIC DNA]</scope>
    <source>
        <strain evidence="1 2">KimH</strain>
    </source>
</reference>
<gene>
    <name evidence="1" type="ORF">KIMH_13860</name>
</gene>
<protein>
    <submittedName>
        <fullName evidence="1">Uncharacterized protein</fullName>
    </submittedName>
</protein>
<dbReference type="Proteomes" id="UP001321748">
    <property type="component" value="Chromosome"/>
</dbReference>
<dbReference type="RefSeq" id="WP_317642774.1">
    <property type="nucleotide sequence ID" value="NZ_AP026800.1"/>
</dbReference>
<organism evidence="1 2">
    <name type="scientific">Bombiscardovia apis</name>
    <dbReference type="NCBI Taxonomy" id="2932182"/>
    <lineage>
        <taxon>Bacteria</taxon>
        <taxon>Bacillati</taxon>
        <taxon>Actinomycetota</taxon>
        <taxon>Actinomycetes</taxon>
        <taxon>Bifidobacteriales</taxon>
        <taxon>Bifidobacteriaceae</taxon>
        <taxon>Bombiscardovia</taxon>
    </lineage>
</organism>
<evidence type="ECO:0000313" key="1">
    <source>
        <dbReference type="EMBL" id="BDR55275.1"/>
    </source>
</evidence>
<accession>A0ABM8BEF7</accession>
<evidence type="ECO:0000313" key="2">
    <source>
        <dbReference type="Proteomes" id="UP001321748"/>
    </source>
</evidence>
<name>A0ABM8BEF7_9BIFI</name>
<keyword evidence="2" id="KW-1185">Reference proteome</keyword>
<dbReference type="EMBL" id="AP026800">
    <property type="protein sequence ID" value="BDR55275.1"/>
    <property type="molecule type" value="Genomic_DNA"/>
</dbReference>
<sequence length="74" mass="7955">MKAGQGLNIGEVARPAVAVVYDDFAGKIELFKSGERREGAEVGVVIEILIGKRAACIFYVIGLQVECFKLGEVL</sequence>
<proteinExistence type="predicted"/>